<keyword evidence="2" id="KW-1185">Reference proteome</keyword>
<proteinExistence type="predicted"/>
<evidence type="ECO:0000313" key="1">
    <source>
        <dbReference type="EMBL" id="RMX49146.1"/>
    </source>
</evidence>
<organism evidence="1 2">
    <name type="scientific">Pocillopora damicornis</name>
    <name type="common">Cauliflower coral</name>
    <name type="synonym">Millepora damicornis</name>
    <dbReference type="NCBI Taxonomy" id="46731"/>
    <lineage>
        <taxon>Eukaryota</taxon>
        <taxon>Metazoa</taxon>
        <taxon>Cnidaria</taxon>
        <taxon>Anthozoa</taxon>
        <taxon>Hexacorallia</taxon>
        <taxon>Scleractinia</taxon>
        <taxon>Astrocoeniina</taxon>
        <taxon>Pocilloporidae</taxon>
        <taxon>Pocillopora</taxon>
    </lineage>
</organism>
<dbReference type="Gene3D" id="1.20.890.10">
    <property type="entry name" value="cAMP-dependent protein kinase regulatory subunit, dimerization-anchoring domain"/>
    <property type="match status" value="1"/>
</dbReference>
<evidence type="ECO:0000313" key="2">
    <source>
        <dbReference type="Proteomes" id="UP000275408"/>
    </source>
</evidence>
<protein>
    <recommendedName>
        <fullName evidence="3">RIIa domain-containing protein</fullName>
    </recommendedName>
</protein>
<dbReference type="AlphaFoldDB" id="A0A3M6U6C9"/>
<reference evidence="1 2" key="1">
    <citation type="journal article" date="2018" name="Sci. Rep.">
        <title>Comparative analysis of the Pocillopora damicornis genome highlights role of immune system in coral evolution.</title>
        <authorList>
            <person name="Cunning R."/>
            <person name="Bay R.A."/>
            <person name="Gillette P."/>
            <person name="Baker A.C."/>
            <person name="Traylor-Knowles N."/>
        </authorList>
    </citation>
    <scope>NUCLEOTIDE SEQUENCE [LARGE SCALE GENOMIC DNA]</scope>
    <source>
        <strain evidence="1">RSMAS</strain>
        <tissue evidence="1">Whole animal</tissue>
    </source>
</reference>
<dbReference type="EMBL" id="RCHS01002172">
    <property type="protein sequence ID" value="RMX49146.1"/>
    <property type="molecule type" value="Genomic_DNA"/>
</dbReference>
<gene>
    <name evidence="1" type="ORF">pdam_00003886</name>
</gene>
<evidence type="ECO:0008006" key="3">
    <source>
        <dbReference type="Google" id="ProtNLM"/>
    </source>
</evidence>
<accession>A0A3M6U6C9</accession>
<sequence>MHQKIAAKHGKFSSQLVNPFSITEDLICLLEGFTITAINEKPRNEDLVEFAASYFEEIRNKRNLLAERGIGNFRTGLYLSKDWNGQV</sequence>
<dbReference type="SUPFAM" id="SSF47391">
    <property type="entry name" value="Dimerization-anchoring domain of cAMP-dependent PK regulatory subunit"/>
    <property type="match status" value="1"/>
</dbReference>
<dbReference type="Proteomes" id="UP000275408">
    <property type="component" value="Unassembled WGS sequence"/>
</dbReference>
<name>A0A3M6U6C9_POCDA</name>
<comment type="caution">
    <text evidence="1">The sequence shown here is derived from an EMBL/GenBank/DDBJ whole genome shotgun (WGS) entry which is preliminary data.</text>
</comment>